<dbReference type="EMBL" id="FOXA01000002">
    <property type="protein sequence ID" value="SFP06013.1"/>
    <property type="molecule type" value="Genomic_DNA"/>
</dbReference>
<dbReference type="AlphaFoldDB" id="A0A1I5M941"/>
<dbReference type="Pfam" id="PF13432">
    <property type="entry name" value="TPR_16"/>
    <property type="match status" value="1"/>
</dbReference>
<dbReference type="PROSITE" id="PS51257">
    <property type="entry name" value="PROKAR_LIPOPROTEIN"/>
    <property type="match status" value="1"/>
</dbReference>
<evidence type="ECO:0000256" key="3">
    <source>
        <dbReference type="PROSITE-ProRule" id="PRU00339"/>
    </source>
</evidence>
<dbReference type="PROSITE" id="PS50005">
    <property type="entry name" value="TPR"/>
    <property type="match status" value="2"/>
</dbReference>
<dbReference type="InterPro" id="IPR011990">
    <property type="entry name" value="TPR-like_helical_dom_sf"/>
</dbReference>
<dbReference type="PANTHER" id="PTHR23083:SF464">
    <property type="entry name" value="TETRATRICOPEPTIDE REPEAT DOMAIN 7, ISOFORM A"/>
    <property type="match status" value="1"/>
</dbReference>
<dbReference type="InterPro" id="IPR019734">
    <property type="entry name" value="TPR_rpt"/>
</dbReference>
<feature type="repeat" description="TPR" evidence="3">
    <location>
        <begin position="74"/>
        <end position="107"/>
    </location>
</feature>
<organism evidence="5 6">
    <name type="scientific">Tranquillimonas alkanivorans</name>
    <dbReference type="NCBI Taxonomy" id="441119"/>
    <lineage>
        <taxon>Bacteria</taxon>
        <taxon>Pseudomonadati</taxon>
        <taxon>Pseudomonadota</taxon>
        <taxon>Alphaproteobacteria</taxon>
        <taxon>Rhodobacterales</taxon>
        <taxon>Roseobacteraceae</taxon>
        <taxon>Tranquillimonas</taxon>
    </lineage>
</organism>
<keyword evidence="6" id="KW-1185">Reference proteome</keyword>
<keyword evidence="4" id="KW-0732">Signal</keyword>
<feature type="signal peptide" evidence="4">
    <location>
        <begin position="1"/>
        <end position="22"/>
    </location>
</feature>
<protein>
    <submittedName>
        <fullName evidence="5">TPR repeat-containing protein</fullName>
    </submittedName>
</protein>
<feature type="repeat" description="TPR" evidence="3">
    <location>
        <begin position="108"/>
        <end position="141"/>
    </location>
</feature>
<evidence type="ECO:0000256" key="2">
    <source>
        <dbReference type="ARBA" id="ARBA00038251"/>
    </source>
</evidence>
<dbReference type="Gene3D" id="1.25.40.10">
    <property type="entry name" value="Tetratricopeptide repeat domain"/>
    <property type="match status" value="1"/>
</dbReference>
<dbReference type="SUPFAM" id="SSF48452">
    <property type="entry name" value="TPR-like"/>
    <property type="match status" value="1"/>
</dbReference>
<evidence type="ECO:0000256" key="1">
    <source>
        <dbReference type="ARBA" id="ARBA00002550"/>
    </source>
</evidence>
<evidence type="ECO:0000313" key="6">
    <source>
        <dbReference type="Proteomes" id="UP000199356"/>
    </source>
</evidence>
<feature type="chain" id="PRO_5011607366" evidence="4">
    <location>
        <begin position="23"/>
        <end position="184"/>
    </location>
</feature>
<dbReference type="OrthoDB" id="495305at2"/>
<reference evidence="5 6" key="1">
    <citation type="submission" date="2016-10" db="EMBL/GenBank/DDBJ databases">
        <authorList>
            <person name="de Groot N.N."/>
        </authorList>
    </citation>
    <scope>NUCLEOTIDE SEQUENCE [LARGE SCALE GENOMIC DNA]</scope>
    <source>
        <strain evidence="5 6">DSM 19547</strain>
    </source>
</reference>
<evidence type="ECO:0000256" key="4">
    <source>
        <dbReference type="SAM" id="SignalP"/>
    </source>
</evidence>
<gene>
    <name evidence="5" type="ORF">SAMN04488047_102157</name>
</gene>
<dbReference type="InterPro" id="IPR051722">
    <property type="entry name" value="Endocytosis_PI4K-reg_protein"/>
</dbReference>
<sequence>MMRRPVALLPLLALLAACTAPGGEVSGPFAPASVPASEQAVDGLVVGHRLMAAGEHELALKSFLRATAEHGATAEILSSIGSANLRLGRLNQAEGLLREAVETDPDYPAAWNNLGVVLMERGKVPEAAQAFHRAFALDSGRSVEIRDNLALALAKKGNPSYAPAQNNFALVRRGTGDFLIRTDP</sequence>
<keyword evidence="3" id="KW-0802">TPR repeat</keyword>
<comment type="similarity">
    <text evidence="2">Belongs to the YPP1 family.</text>
</comment>
<dbReference type="STRING" id="441119.SAMN04488047_102157"/>
<dbReference type="PANTHER" id="PTHR23083">
    <property type="entry name" value="TETRATRICOPEPTIDE REPEAT PROTEIN, TPR"/>
    <property type="match status" value="1"/>
</dbReference>
<dbReference type="SMART" id="SM00028">
    <property type="entry name" value="TPR"/>
    <property type="match status" value="2"/>
</dbReference>
<evidence type="ECO:0000313" key="5">
    <source>
        <dbReference type="EMBL" id="SFP06013.1"/>
    </source>
</evidence>
<name>A0A1I5M941_9RHOB</name>
<dbReference type="Proteomes" id="UP000199356">
    <property type="component" value="Unassembled WGS sequence"/>
</dbReference>
<comment type="function">
    <text evidence="1">Involved in endocytosis.</text>
</comment>
<proteinExistence type="inferred from homology"/>
<dbReference type="RefSeq" id="WP_093418223.1">
    <property type="nucleotide sequence ID" value="NZ_FOXA01000002.1"/>
</dbReference>
<accession>A0A1I5M941</accession>